<dbReference type="AlphaFoldDB" id="N4U2H4"/>
<name>N4U2H4_FUSC1</name>
<proteinExistence type="predicted"/>
<dbReference type="EMBL" id="KB730214">
    <property type="protein sequence ID" value="ENH70053.1"/>
    <property type="molecule type" value="Genomic_DNA"/>
</dbReference>
<reference evidence="2" key="2">
    <citation type="journal article" date="2014" name="PLoS ONE">
        <title>Genome and Transcriptome Analysis of the Fungal Pathogen Fusarium oxysporum f. sp. cubense Causing Banana Vascular Wilt Disease.</title>
        <authorList>
            <person name="Guo L."/>
            <person name="Han L."/>
            <person name="Yang L."/>
            <person name="Zeng H."/>
            <person name="Fan D."/>
            <person name="Zhu Y."/>
            <person name="Feng Y."/>
            <person name="Wang G."/>
            <person name="Peng C."/>
            <person name="Jiang X."/>
            <person name="Zhou D."/>
            <person name="Ni P."/>
            <person name="Liang C."/>
            <person name="Liu L."/>
            <person name="Wang J."/>
            <person name="Mao C."/>
            <person name="Fang X."/>
            <person name="Peng M."/>
            <person name="Huang J."/>
        </authorList>
    </citation>
    <scope>NUCLEOTIDE SEQUENCE [LARGE SCALE GENOMIC DNA]</scope>
    <source>
        <strain evidence="2">race 1</strain>
    </source>
</reference>
<reference evidence="2" key="1">
    <citation type="submission" date="2012-09" db="EMBL/GenBank/DDBJ databases">
        <title>Genome sequencing and comparative transcriptomics of race 1 and race 4 of banana pathogen: Fusarium oxysporum f. sp. cubense.</title>
        <authorList>
            <person name="Fang X."/>
            <person name="Huang J."/>
        </authorList>
    </citation>
    <scope>NUCLEOTIDE SEQUENCE [LARGE SCALE GENOMIC DNA]</scope>
    <source>
        <strain evidence="2">race 1</strain>
    </source>
</reference>
<feature type="non-terminal residue" evidence="1">
    <location>
        <position position="1"/>
    </location>
</feature>
<protein>
    <submittedName>
        <fullName evidence="1">Uncharacterized protein</fullName>
    </submittedName>
</protein>
<dbReference type="HOGENOM" id="CLU_2339116_0_0_1"/>
<accession>N4U2H4</accession>
<dbReference type="VEuPathDB" id="FungiDB:FOC1_g10002361"/>
<gene>
    <name evidence="1" type="ORF">FOC1_g10002361</name>
</gene>
<dbReference type="STRING" id="1229664.N4U2H4"/>
<sequence length="98" mass="9889">DDDPIEAACICTNRSFDVAGIIGLYASYMAQNSKDTEAASVVSGIEVKPTKPAAAVTSGAITTTAAASATKTAGNSAGKMTGSIMAVTWVNLMLLFAL</sequence>
<evidence type="ECO:0000313" key="2">
    <source>
        <dbReference type="Proteomes" id="UP000016928"/>
    </source>
</evidence>
<organism evidence="1 2">
    <name type="scientific">Fusarium oxysporum f. sp. cubense (strain race 1)</name>
    <name type="common">Panama disease fungus</name>
    <dbReference type="NCBI Taxonomy" id="1229664"/>
    <lineage>
        <taxon>Eukaryota</taxon>
        <taxon>Fungi</taxon>
        <taxon>Dikarya</taxon>
        <taxon>Ascomycota</taxon>
        <taxon>Pezizomycotina</taxon>
        <taxon>Sordariomycetes</taxon>
        <taxon>Hypocreomycetidae</taxon>
        <taxon>Hypocreales</taxon>
        <taxon>Nectriaceae</taxon>
        <taxon>Fusarium</taxon>
        <taxon>Fusarium oxysporum species complex</taxon>
    </lineage>
</organism>
<evidence type="ECO:0000313" key="1">
    <source>
        <dbReference type="EMBL" id="ENH70053.1"/>
    </source>
</evidence>
<dbReference type="Proteomes" id="UP000016928">
    <property type="component" value="Unassembled WGS sequence"/>
</dbReference>